<proteinExistence type="inferred from homology"/>
<dbReference type="EMBL" id="OBEG01000004">
    <property type="protein sequence ID" value="SNY87301.1"/>
    <property type="molecule type" value="Genomic_DNA"/>
</dbReference>
<dbReference type="CDD" id="cd19756">
    <property type="entry name" value="Bbox2"/>
    <property type="match status" value="1"/>
</dbReference>
<keyword evidence="3 7" id="KW-0812">Transmembrane</keyword>
<dbReference type="RefSeq" id="WP_097246329.1">
    <property type="nucleotide sequence ID" value="NZ_OBEG01000004.1"/>
</dbReference>
<dbReference type="GO" id="GO:0004252">
    <property type="term" value="F:serine-type endopeptidase activity"/>
    <property type="evidence" value="ECO:0007669"/>
    <property type="project" value="InterPro"/>
</dbReference>
<evidence type="ECO:0000256" key="5">
    <source>
        <dbReference type="ARBA" id="ARBA00022989"/>
    </source>
</evidence>
<keyword evidence="5 7" id="KW-1133">Transmembrane helix</keyword>
<feature type="transmembrane region" description="Helical" evidence="7">
    <location>
        <begin position="127"/>
        <end position="147"/>
    </location>
</feature>
<dbReference type="Proteomes" id="UP000219565">
    <property type="component" value="Unassembled WGS sequence"/>
</dbReference>
<dbReference type="InterPro" id="IPR050925">
    <property type="entry name" value="Rhomboid_protease_S54"/>
</dbReference>
<feature type="transmembrane region" description="Helical" evidence="7">
    <location>
        <begin position="182"/>
        <end position="204"/>
    </location>
</feature>
<dbReference type="STRING" id="1379680.GCA_001612615_03494"/>
<feature type="transmembrane region" description="Helical" evidence="7">
    <location>
        <begin position="159"/>
        <end position="176"/>
    </location>
</feature>
<evidence type="ECO:0000256" key="2">
    <source>
        <dbReference type="ARBA" id="ARBA00009045"/>
    </source>
</evidence>
<dbReference type="GO" id="GO:0006508">
    <property type="term" value="P:proteolysis"/>
    <property type="evidence" value="ECO:0007669"/>
    <property type="project" value="UniProtKB-KW"/>
</dbReference>
<reference evidence="10" key="1">
    <citation type="submission" date="2017-09" db="EMBL/GenBank/DDBJ databases">
        <authorList>
            <person name="Varghese N."/>
            <person name="Submissions S."/>
        </authorList>
    </citation>
    <scope>NUCLEOTIDE SEQUENCE [LARGE SCALE GENOMIC DNA]</scope>
    <source>
        <strain evidence="10">DSM 45537</strain>
    </source>
</reference>
<comment type="similarity">
    <text evidence="2">Belongs to the peptidase S54 family.</text>
</comment>
<feature type="transmembrane region" description="Helical" evidence="7">
    <location>
        <begin position="266"/>
        <end position="288"/>
    </location>
</feature>
<evidence type="ECO:0000256" key="4">
    <source>
        <dbReference type="ARBA" id="ARBA00022801"/>
    </source>
</evidence>
<dbReference type="InterPro" id="IPR022764">
    <property type="entry name" value="Peptidase_S54_rhomboid_dom"/>
</dbReference>
<dbReference type="PANTHER" id="PTHR43731">
    <property type="entry name" value="RHOMBOID PROTEASE"/>
    <property type="match status" value="1"/>
</dbReference>
<feature type="transmembrane region" description="Helical" evidence="7">
    <location>
        <begin position="211"/>
        <end position="231"/>
    </location>
</feature>
<evidence type="ECO:0000256" key="7">
    <source>
        <dbReference type="SAM" id="Phobius"/>
    </source>
</evidence>
<organism evidence="9 10">
    <name type="scientific">Nocardia amikacinitolerans</name>
    <dbReference type="NCBI Taxonomy" id="756689"/>
    <lineage>
        <taxon>Bacteria</taxon>
        <taxon>Bacillati</taxon>
        <taxon>Actinomycetota</taxon>
        <taxon>Actinomycetes</taxon>
        <taxon>Mycobacteriales</taxon>
        <taxon>Nocardiaceae</taxon>
        <taxon>Nocardia</taxon>
    </lineage>
</organism>
<accession>A0A285LVC4</accession>
<comment type="subcellular location">
    <subcellularLocation>
        <location evidence="1">Membrane</location>
        <topology evidence="1">Multi-pass membrane protein</topology>
    </subcellularLocation>
</comment>
<dbReference type="SUPFAM" id="SSF144091">
    <property type="entry name" value="Rhomboid-like"/>
    <property type="match status" value="1"/>
</dbReference>
<evidence type="ECO:0000313" key="9">
    <source>
        <dbReference type="EMBL" id="SNY87301.1"/>
    </source>
</evidence>
<dbReference type="GO" id="GO:0016020">
    <property type="term" value="C:membrane"/>
    <property type="evidence" value="ECO:0007669"/>
    <property type="project" value="UniProtKB-SubCell"/>
</dbReference>
<feature type="transmembrane region" description="Helical" evidence="7">
    <location>
        <begin position="72"/>
        <end position="92"/>
    </location>
</feature>
<feature type="domain" description="Peptidase S54 rhomboid" evidence="8">
    <location>
        <begin position="117"/>
        <end position="245"/>
    </location>
</feature>
<protein>
    <submittedName>
        <fullName evidence="9">Membrane associated serine protease, rhomboid family</fullName>
    </submittedName>
</protein>
<evidence type="ECO:0000259" key="8">
    <source>
        <dbReference type="Pfam" id="PF01694"/>
    </source>
</evidence>
<dbReference type="InterPro" id="IPR035952">
    <property type="entry name" value="Rhomboid-like_sf"/>
</dbReference>
<name>A0A285LVC4_9NOCA</name>
<feature type="transmembrane region" description="Helical" evidence="7">
    <location>
        <begin position="237"/>
        <end position="254"/>
    </location>
</feature>
<dbReference type="PANTHER" id="PTHR43731:SF14">
    <property type="entry name" value="PRESENILIN-ASSOCIATED RHOMBOID-LIKE PROTEIN, MITOCHONDRIAL"/>
    <property type="match status" value="1"/>
</dbReference>
<dbReference type="Gene3D" id="1.20.1540.10">
    <property type="entry name" value="Rhomboid-like"/>
    <property type="match status" value="1"/>
</dbReference>
<evidence type="ECO:0000313" key="10">
    <source>
        <dbReference type="Proteomes" id="UP000219565"/>
    </source>
</evidence>
<keyword evidence="6 7" id="KW-0472">Membrane</keyword>
<keyword evidence="9" id="KW-0645">Protease</keyword>
<dbReference type="Pfam" id="PF01694">
    <property type="entry name" value="Rhomboid"/>
    <property type="match status" value="1"/>
</dbReference>
<keyword evidence="4" id="KW-0378">Hydrolase</keyword>
<dbReference type="AlphaFoldDB" id="A0A285LVC4"/>
<dbReference type="SUPFAM" id="SSF57845">
    <property type="entry name" value="B-box zinc-binding domain"/>
    <property type="match status" value="1"/>
</dbReference>
<keyword evidence="10" id="KW-1185">Reference proteome</keyword>
<evidence type="ECO:0000256" key="1">
    <source>
        <dbReference type="ARBA" id="ARBA00004141"/>
    </source>
</evidence>
<evidence type="ECO:0000256" key="3">
    <source>
        <dbReference type="ARBA" id="ARBA00022692"/>
    </source>
</evidence>
<gene>
    <name evidence="9" type="ORF">SAMN04244553_4243</name>
</gene>
<dbReference type="OrthoDB" id="9807874at2"/>
<sequence length="289" mass="30088">MNPQPPAPTCARHPNRPTGLACTRCGRPACPDCLRPAAVGQRCVDCVRAAGTQVRPVRTVAGAPVATSTAPLVTYGLIALNVLFYAITAVQASSLADNYRSSLFLRWALVPRLVADGEWFRVIGSGFLHWGPLHLALNMFALYIVGIQLEPFLGRARMLAIYMVALVGGSAGGMLLEPVNTIGAGASGAVYGMFGAVAVLLIRLRMNATQILVIIAINVLLSLSLPGVSLWVHLGGLVAGTLATMGVLFLPQWVRAKSPESARTIGWAAIGAVGAVSLAVIGVAAAMVS</sequence>
<evidence type="ECO:0000256" key="6">
    <source>
        <dbReference type="ARBA" id="ARBA00023136"/>
    </source>
</evidence>